<feature type="domain" description="Tf2-1-like SH3-like" evidence="1">
    <location>
        <begin position="75"/>
        <end position="115"/>
    </location>
</feature>
<dbReference type="PANTHER" id="PTHR45835:SF99">
    <property type="entry name" value="CHROMO DOMAIN-CONTAINING PROTEIN-RELATED"/>
    <property type="match status" value="1"/>
</dbReference>
<name>A0AA38TNX6_9ASTR</name>
<keyword evidence="3" id="KW-1185">Reference proteome</keyword>
<evidence type="ECO:0000313" key="2">
    <source>
        <dbReference type="EMBL" id="KAJ9557551.1"/>
    </source>
</evidence>
<dbReference type="Proteomes" id="UP001172457">
    <property type="component" value="Chromosome 3"/>
</dbReference>
<dbReference type="InterPro" id="IPR056924">
    <property type="entry name" value="SH3_Tf2-1"/>
</dbReference>
<reference evidence="2" key="1">
    <citation type="submission" date="2023-03" db="EMBL/GenBank/DDBJ databases">
        <title>Chromosome-scale reference genome and RAD-based genetic map of yellow starthistle (Centaurea solstitialis) reveal putative structural variation and QTLs associated with invader traits.</title>
        <authorList>
            <person name="Reatini B."/>
            <person name="Cang F.A."/>
            <person name="Jiang Q."/>
            <person name="Mckibben M.T.W."/>
            <person name="Barker M.S."/>
            <person name="Rieseberg L.H."/>
            <person name="Dlugosch K.M."/>
        </authorList>
    </citation>
    <scope>NUCLEOTIDE SEQUENCE</scope>
    <source>
        <strain evidence="2">CAN-66</strain>
        <tissue evidence="2">Leaf</tissue>
    </source>
</reference>
<sequence>MPPHEMLYGRRYRTPICWGEVGQRELGSTKIVQKTTESIQLIRDRLKTAQSRQKSYADKKRSNLEFNMGDDVLLKKLGSRFIGPFKVIARVGKVAYRLELPLELSLIHNTFYVSDKGATFGLEMGRMLVHRWDEMVMHKDQGWTGLKMDANGVFGPQNGPILLLP</sequence>
<dbReference type="EMBL" id="JARYMX010000003">
    <property type="protein sequence ID" value="KAJ9557551.1"/>
    <property type="molecule type" value="Genomic_DNA"/>
</dbReference>
<evidence type="ECO:0000259" key="1">
    <source>
        <dbReference type="Pfam" id="PF24626"/>
    </source>
</evidence>
<accession>A0AA38TNX6</accession>
<dbReference type="Pfam" id="PF24626">
    <property type="entry name" value="SH3_Tf2-1"/>
    <property type="match status" value="1"/>
</dbReference>
<organism evidence="2 3">
    <name type="scientific">Centaurea solstitialis</name>
    <name type="common">yellow star-thistle</name>
    <dbReference type="NCBI Taxonomy" id="347529"/>
    <lineage>
        <taxon>Eukaryota</taxon>
        <taxon>Viridiplantae</taxon>
        <taxon>Streptophyta</taxon>
        <taxon>Embryophyta</taxon>
        <taxon>Tracheophyta</taxon>
        <taxon>Spermatophyta</taxon>
        <taxon>Magnoliopsida</taxon>
        <taxon>eudicotyledons</taxon>
        <taxon>Gunneridae</taxon>
        <taxon>Pentapetalae</taxon>
        <taxon>asterids</taxon>
        <taxon>campanulids</taxon>
        <taxon>Asterales</taxon>
        <taxon>Asteraceae</taxon>
        <taxon>Carduoideae</taxon>
        <taxon>Cardueae</taxon>
        <taxon>Centaureinae</taxon>
        <taxon>Centaurea</taxon>
    </lineage>
</organism>
<evidence type="ECO:0000313" key="3">
    <source>
        <dbReference type="Proteomes" id="UP001172457"/>
    </source>
</evidence>
<dbReference type="AlphaFoldDB" id="A0AA38TNX6"/>
<gene>
    <name evidence="2" type="ORF">OSB04_012165</name>
</gene>
<proteinExistence type="predicted"/>
<dbReference type="PANTHER" id="PTHR45835">
    <property type="entry name" value="YALI0A06105P"/>
    <property type="match status" value="1"/>
</dbReference>
<protein>
    <recommendedName>
        <fullName evidence="1">Tf2-1-like SH3-like domain-containing protein</fullName>
    </recommendedName>
</protein>
<comment type="caution">
    <text evidence="2">The sequence shown here is derived from an EMBL/GenBank/DDBJ whole genome shotgun (WGS) entry which is preliminary data.</text>
</comment>